<dbReference type="AlphaFoldDB" id="A0A495DU56"/>
<keyword evidence="2" id="KW-1185">Reference proteome</keyword>
<dbReference type="InterPro" id="IPR003787">
    <property type="entry name" value="Sulphur_relay_DsrE/F-like"/>
</dbReference>
<sequence length="121" mass="13091">MSKTAIIILSDPKGGAEESVGRLLNGLAAAYDYKEAGDDVKIIFQGTGTRWPELLQKEDHMAHKLYKILEENIEGVSSACAKVWGANPSGLDLIANNPLPNTPGLSSFVELQKEGYNVLTF</sequence>
<evidence type="ECO:0000313" key="2">
    <source>
        <dbReference type="Proteomes" id="UP000269412"/>
    </source>
</evidence>
<dbReference type="Proteomes" id="UP000269412">
    <property type="component" value="Unassembled WGS sequence"/>
</dbReference>
<dbReference type="EMBL" id="RBIQ01000010">
    <property type="protein sequence ID" value="RKR07978.1"/>
    <property type="molecule type" value="Genomic_DNA"/>
</dbReference>
<name>A0A495DU56_9FLAO</name>
<reference evidence="1 2" key="1">
    <citation type="submission" date="2018-10" db="EMBL/GenBank/DDBJ databases">
        <title>Genomic Encyclopedia of Archaeal and Bacterial Type Strains, Phase II (KMG-II): from individual species to whole genera.</title>
        <authorList>
            <person name="Goeker M."/>
        </authorList>
    </citation>
    <scope>NUCLEOTIDE SEQUENCE [LARGE SCALE GENOMIC DNA]</scope>
    <source>
        <strain evidence="1 2">DSM 25230</strain>
    </source>
</reference>
<gene>
    <name evidence="1" type="ORF">CLV91_2743</name>
</gene>
<dbReference type="Pfam" id="PF02635">
    <property type="entry name" value="DsrE"/>
    <property type="match status" value="1"/>
</dbReference>
<proteinExistence type="predicted"/>
<dbReference type="SUPFAM" id="SSF75169">
    <property type="entry name" value="DsrEFH-like"/>
    <property type="match status" value="1"/>
</dbReference>
<dbReference type="RefSeq" id="WP_121068749.1">
    <property type="nucleotide sequence ID" value="NZ_RBIQ01000010.1"/>
</dbReference>
<dbReference type="OrthoDB" id="9807925at2"/>
<organism evidence="1 2">
    <name type="scientific">Maribacter vaceletii</name>
    <dbReference type="NCBI Taxonomy" id="1206816"/>
    <lineage>
        <taxon>Bacteria</taxon>
        <taxon>Pseudomonadati</taxon>
        <taxon>Bacteroidota</taxon>
        <taxon>Flavobacteriia</taxon>
        <taxon>Flavobacteriales</taxon>
        <taxon>Flavobacteriaceae</taxon>
        <taxon>Maribacter</taxon>
    </lineage>
</organism>
<accession>A0A495DU56</accession>
<protein>
    <submittedName>
        <fullName evidence="1">DsrE/DsrF/DsrH-like protein</fullName>
    </submittedName>
</protein>
<evidence type="ECO:0000313" key="1">
    <source>
        <dbReference type="EMBL" id="RKR07978.1"/>
    </source>
</evidence>
<comment type="caution">
    <text evidence="1">The sequence shown here is derived from an EMBL/GenBank/DDBJ whole genome shotgun (WGS) entry which is preliminary data.</text>
</comment>
<dbReference type="InterPro" id="IPR027396">
    <property type="entry name" value="DsrEFH-like"/>
</dbReference>